<dbReference type="Gene3D" id="2.60.40.10">
    <property type="entry name" value="Immunoglobulins"/>
    <property type="match status" value="6"/>
</dbReference>
<dbReference type="InterPro" id="IPR014756">
    <property type="entry name" value="Ig_E-set"/>
</dbReference>
<feature type="domain" description="CBM20" evidence="2">
    <location>
        <begin position="657"/>
        <end position="770"/>
    </location>
</feature>
<evidence type="ECO:0000313" key="4">
    <source>
        <dbReference type="Proteomes" id="UP000585050"/>
    </source>
</evidence>
<keyword evidence="4" id="KW-1185">Reference proteome</keyword>
<proteinExistence type="predicted"/>
<dbReference type="SMART" id="SM00635">
    <property type="entry name" value="BID_2"/>
    <property type="match status" value="1"/>
</dbReference>
<dbReference type="EMBL" id="JABAIL010000003">
    <property type="protein sequence ID" value="NLR92035.1"/>
    <property type="molecule type" value="Genomic_DNA"/>
</dbReference>
<dbReference type="Pfam" id="PF02368">
    <property type="entry name" value="Big_2"/>
    <property type="match status" value="1"/>
</dbReference>
<protein>
    <submittedName>
        <fullName evidence="3">T9SS type A sorting domain-containing protein</fullName>
    </submittedName>
</protein>
<dbReference type="SUPFAM" id="SSF81296">
    <property type="entry name" value="E set domains"/>
    <property type="match status" value="1"/>
</dbReference>
<dbReference type="Pfam" id="PF16561">
    <property type="entry name" value="AMPK1_CBM"/>
    <property type="match status" value="1"/>
</dbReference>
<dbReference type="InterPro" id="IPR008964">
    <property type="entry name" value="Invasin/intimin_cell_adhesion"/>
</dbReference>
<dbReference type="AlphaFoldDB" id="A0A7X8SKX1"/>
<keyword evidence="1" id="KW-0732">Signal</keyword>
<name>A0A7X8SKX1_9BACT</name>
<dbReference type="Pfam" id="PF00686">
    <property type="entry name" value="CBM_20"/>
    <property type="match status" value="1"/>
</dbReference>
<dbReference type="PROSITE" id="PS51166">
    <property type="entry name" value="CBM20"/>
    <property type="match status" value="2"/>
</dbReference>
<dbReference type="InterPro" id="IPR003343">
    <property type="entry name" value="Big_2"/>
</dbReference>
<gene>
    <name evidence="3" type="ORF">HGP29_12490</name>
</gene>
<dbReference type="Pfam" id="PF18962">
    <property type="entry name" value="Por_Secre_tail"/>
    <property type="match status" value="1"/>
</dbReference>
<dbReference type="CDD" id="cd02859">
    <property type="entry name" value="E_set_AMPKbeta_like_N"/>
    <property type="match status" value="1"/>
</dbReference>
<dbReference type="InterPro" id="IPR032640">
    <property type="entry name" value="AMPK1_CBM"/>
</dbReference>
<accession>A0A7X8SKX1</accession>
<dbReference type="SUPFAM" id="SSF49452">
    <property type="entry name" value="Starch-binding domain-like"/>
    <property type="match status" value="4"/>
</dbReference>
<dbReference type="InterPro" id="IPR013784">
    <property type="entry name" value="Carb-bd-like_fold"/>
</dbReference>
<dbReference type="NCBIfam" id="TIGR04183">
    <property type="entry name" value="Por_Secre_tail"/>
    <property type="match status" value="1"/>
</dbReference>
<comment type="caution">
    <text evidence="3">The sequence shown here is derived from an EMBL/GenBank/DDBJ whole genome shotgun (WGS) entry which is preliminary data.</text>
</comment>
<dbReference type="RefSeq" id="WP_168882741.1">
    <property type="nucleotide sequence ID" value="NZ_JABAIL010000003.1"/>
</dbReference>
<dbReference type="InterPro" id="IPR013783">
    <property type="entry name" value="Ig-like_fold"/>
</dbReference>
<feature type="signal peptide" evidence="1">
    <location>
        <begin position="1"/>
        <end position="18"/>
    </location>
</feature>
<feature type="chain" id="PRO_5031457197" evidence="1">
    <location>
        <begin position="19"/>
        <end position="947"/>
    </location>
</feature>
<dbReference type="Proteomes" id="UP000585050">
    <property type="component" value="Unassembled WGS sequence"/>
</dbReference>
<reference evidence="3 4" key="1">
    <citation type="submission" date="2020-04" db="EMBL/GenBank/DDBJ databases">
        <title>Flammeovirga sp. SR4, a novel species isolated from seawater.</title>
        <authorList>
            <person name="Wang X."/>
        </authorList>
    </citation>
    <scope>NUCLEOTIDE SEQUENCE [LARGE SCALE GENOMIC DNA]</scope>
    <source>
        <strain evidence="3 4">SR4</strain>
    </source>
</reference>
<dbReference type="SUPFAM" id="SSF49373">
    <property type="entry name" value="Invasin/intimin cell-adhesion fragments"/>
    <property type="match status" value="1"/>
</dbReference>
<sequence>MKYQLLLFLLCINFTAFSTDVTFSVDVSNESLDGKDVYIAGGFSGWGLQQMTANESNTNIYEITIDVAEGNHDYKFVIGNWELEEDMTGNGCSDNNNRKLSINSTDAVILPTETFNICSTPKYVKVTFSVDMSNETVGDDGVFMTGLYGSWNHNDLELVDDDNDQIYTREQYLEIGSEHSYNFINGNWEDARENCSEGKNRKLKIYNDDISVPTATFGACDDQVMVTFSVDMSEEEVGDDGVYMTGLNNSWNHNEIKLYDLDEDNVWETQVALDKNSTHSYNFINGNWEDARDICPEGKNRTVEVLEDHLVVPTVAFGKCNEELVYISTTFQVDMSSEELVDEKVFIVELNGKWEPKDWIEMSDENEDGIYTATVNLLPGDQFYRFNNGSNWNDEDLSGEECAGEGVKNRYVEIVNDGSETPTMTIPIVAFNSCTSTPKEKVQKEVTFKVDASEFEDLSKGMYIAASWNSWEPENFTMMSDEDEDGIWEVTVTLEGNTTHEYKFTLGDDWSDIEDMLKSGCEKEGTNNRYITLDETEDAVILDAVRYNSCTSEVPEWIKVSFMVDVSDLEAKEAVSLQGEWSNDAIIMNDLGNNIFSKAVYLRANAIYEYSFMANEEGEDFEGECLSESKKRTVAVMEEELTLTTVIFNSCDESENEPSVNTVQVTFSVNLSKEKPSDEGVFIAGSWPSNDWDPNSFDAMSDEDGDGIWEVTLELLQGMTYEYQFTIGQNWENTEDMTDTGCEVEDTKNRSITVETSDIVLPTVCFNACSECYFPVVSITVSGDDITEKGGTSQMIASIFPINADVQTVTWSVDNTDIATIDANGLVTAITDGQVIVTATSTEDGSTVKGTKEINISGYTINSLESELEAAIKVYPNPATERIHIASEQNVLGINILDAQGKLIQEVNLGNASINNTEVNIQSLSKGLYIIKIIGEGWNKSSKVLLK</sequence>
<evidence type="ECO:0000259" key="2">
    <source>
        <dbReference type="PROSITE" id="PS51166"/>
    </source>
</evidence>
<evidence type="ECO:0000256" key="1">
    <source>
        <dbReference type="SAM" id="SignalP"/>
    </source>
</evidence>
<dbReference type="Gene3D" id="2.60.40.1080">
    <property type="match status" value="1"/>
</dbReference>
<dbReference type="InterPro" id="IPR026444">
    <property type="entry name" value="Secre_tail"/>
</dbReference>
<dbReference type="GO" id="GO:2001070">
    <property type="term" value="F:starch binding"/>
    <property type="evidence" value="ECO:0007669"/>
    <property type="project" value="InterPro"/>
</dbReference>
<dbReference type="SMART" id="SM01065">
    <property type="entry name" value="CBM_2"/>
    <property type="match status" value="5"/>
</dbReference>
<organism evidence="3 4">
    <name type="scientific">Flammeovirga agarivorans</name>
    <dbReference type="NCBI Taxonomy" id="2726742"/>
    <lineage>
        <taxon>Bacteria</taxon>
        <taxon>Pseudomonadati</taxon>
        <taxon>Bacteroidota</taxon>
        <taxon>Cytophagia</taxon>
        <taxon>Cytophagales</taxon>
        <taxon>Flammeovirgaceae</taxon>
        <taxon>Flammeovirga</taxon>
    </lineage>
</organism>
<dbReference type="InterPro" id="IPR002044">
    <property type="entry name" value="CBM20"/>
</dbReference>
<feature type="domain" description="CBM20" evidence="2">
    <location>
        <begin position="438"/>
        <end position="549"/>
    </location>
</feature>
<evidence type="ECO:0000313" key="3">
    <source>
        <dbReference type="EMBL" id="NLR92035.1"/>
    </source>
</evidence>